<comment type="catalytic activity">
    <reaction evidence="1">
        <text>L-fuconate = 2-dehydro-3-deoxy-L-fuconate + H2O</text>
        <dbReference type="Rhea" id="RHEA:22772"/>
        <dbReference type="ChEBI" id="CHEBI:15377"/>
        <dbReference type="ChEBI" id="CHEBI:21291"/>
        <dbReference type="ChEBI" id="CHEBI:37448"/>
        <dbReference type="EC" id="4.2.1.68"/>
    </reaction>
</comment>
<dbReference type="SMART" id="SM00922">
    <property type="entry name" value="MR_MLE"/>
    <property type="match status" value="1"/>
</dbReference>
<dbReference type="GO" id="GO:0000287">
    <property type="term" value="F:magnesium ion binding"/>
    <property type="evidence" value="ECO:0007669"/>
    <property type="project" value="TreeGrafter"/>
</dbReference>
<feature type="region of interest" description="Disordered" evidence="10">
    <location>
        <begin position="422"/>
        <end position="442"/>
    </location>
</feature>
<accession>A0A815CMF6</accession>
<evidence type="ECO:0000256" key="6">
    <source>
        <dbReference type="ARBA" id="ARBA00023239"/>
    </source>
</evidence>
<dbReference type="InterPro" id="IPR046945">
    <property type="entry name" value="RHMD-like"/>
</dbReference>
<dbReference type="Gene3D" id="3.30.390.10">
    <property type="entry name" value="Enolase-like, N-terminal domain"/>
    <property type="match status" value="1"/>
</dbReference>
<evidence type="ECO:0000313" key="12">
    <source>
        <dbReference type="EMBL" id="CAF1286013.1"/>
    </source>
</evidence>
<dbReference type="PANTHER" id="PTHR13794">
    <property type="entry name" value="ENOLASE SUPERFAMILY, MANDELATE RACEMASE"/>
    <property type="match status" value="1"/>
</dbReference>
<evidence type="ECO:0000256" key="2">
    <source>
        <dbReference type="ARBA" id="ARBA00001946"/>
    </source>
</evidence>
<evidence type="ECO:0000313" key="13">
    <source>
        <dbReference type="Proteomes" id="UP000663852"/>
    </source>
</evidence>
<comment type="similarity">
    <text evidence="7">Belongs to the mandelate racemase/muconate lactonizing enzyme family. ENOSF1 subfamily.</text>
</comment>
<dbReference type="PROSITE" id="PS00909">
    <property type="entry name" value="MR_MLE_2"/>
    <property type="match status" value="1"/>
</dbReference>
<proteinExistence type="inferred from homology"/>
<dbReference type="SFLD" id="SFLDS00001">
    <property type="entry name" value="Enolase"/>
    <property type="match status" value="1"/>
</dbReference>
<dbReference type="InterPro" id="IPR034610">
    <property type="entry name" value="L-fuconate_dehydratase"/>
</dbReference>
<dbReference type="Gene3D" id="3.20.20.120">
    <property type="entry name" value="Enolase-like C-terminal domain"/>
    <property type="match status" value="1"/>
</dbReference>
<feature type="compositionally biased region" description="Polar residues" evidence="10">
    <location>
        <begin position="433"/>
        <end position="442"/>
    </location>
</feature>
<dbReference type="FunFam" id="3.20.20.120:FF:000007">
    <property type="entry name" value="Mitochondrial enolase superfamily member 1"/>
    <property type="match status" value="1"/>
</dbReference>
<evidence type="ECO:0000256" key="3">
    <source>
        <dbReference type="ARBA" id="ARBA00013142"/>
    </source>
</evidence>
<dbReference type="PANTHER" id="PTHR13794:SF58">
    <property type="entry name" value="MITOCHONDRIAL ENOLASE SUPERFAMILY MEMBER 1"/>
    <property type="match status" value="1"/>
</dbReference>
<sequence>MSSSTSTVTTITSITVDDVRFPTSKQLDGSDAMSPDPDYSSAYLILHTDNPLLEGHGHSFTIGRGTEIICVAIKAHAHLIVGRTLEEFISNPGVFWRHLTSDSQLRWIGPEKGAIHLALGAIVNALWDLYAKREGKPLWRLIADFTPEQFLQCIDFRYITDALRPEEALEMLKKLESTKAERIKQLEEQGYPAYTTSAGWLGYSDDKIRRLCREALQEGFTHLKIKVGRDLQDDIRRIKIIREEIGYERRVMVDANQVWDVDQAIEWMKHLVEFQPYWIEEPTSPDDILGHAKISQALRSYNIGVATGEHGMNRTLFKQMLQANALQFCQIDSCRLGGVNEVLAVLLLAAKFGVPVCPHAGGVGLCELVQHLSMIDFIVVSGTWENRITEFVDHLHEHFVDPCRIENGRYVAPSKAGYSTEMKEESRKEYSFPNGSMWKTNP</sequence>
<dbReference type="EMBL" id="CAJNOJ010000204">
    <property type="protein sequence ID" value="CAF1286013.1"/>
    <property type="molecule type" value="Genomic_DNA"/>
</dbReference>
<name>A0A815CMF6_ADIRI</name>
<evidence type="ECO:0000256" key="5">
    <source>
        <dbReference type="ARBA" id="ARBA00022842"/>
    </source>
</evidence>
<feature type="domain" description="Mandelate racemase/muconate lactonizing enzyme C-terminal" evidence="11">
    <location>
        <begin position="205"/>
        <end position="301"/>
    </location>
</feature>
<reference evidence="12" key="1">
    <citation type="submission" date="2021-02" db="EMBL/GenBank/DDBJ databases">
        <authorList>
            <person name="Nowell W R."/>
        </authorList>
    </citation>
    <scope>NUCLEOTIDE SEQUENCE</scope>
</reference>
<keyword evidence="5" id="KW-0460">Magnesium</keyword>
<dbReference type="Pfam" id="PF13378">
    <property type="entry name" value="MR_MLE_C"/>
    <property type="match status" value="1"/>
</dbReference>
<dbReference type="SFLD" id="SFLDG00179">
    <property type="entry name" value="mandelate_racemase"/>
    <property type="match status" value="1"/>
</dbReference>
<dbReference type="SUPFAM" id="SSF54826">
    <property type="entry name" value="Enolase N-terminal domain-like"/>
    <property type="match status" value="1"/>
</dbReference>
<dbReference type="InterPro" id="IPR029017">
    <property type="entry name" value="Enolase-like_N"/>
</dbReference>
<dbReference type="InterPro" id="IPR029065">
    <property type="entry name" value="Enolase_C-like"/>
</dbReference>
<dbReference type="Proteomes" id="UP000663852">
    <property type="component" value="Unassembled WGS sequence"/>
</dbReference>
<evidence type="ECO:0000256" key="8">
    <source>
        <dbReference type="ARBA" id="ARBA00073815"/>
    </source>
</evidence>
<evidence type="ECO:0000256" key="10">
    <source>
        <dbReference type="SAM" id="MobiDB-lite"/>
    </source>
</evidence>
<dbReference type="SFLD" id="SFLDF00111">
    <property type="entry name" value="L-fuconate_dehydratase"/>
    <property type="match status" value="1"/>
</dbReference>
<dbReference type="EC" id="4.2.1.68" evidence="3"/>
<dbReference type="SUPFAM" id="SSF51604">
    <property type="entry name" value="Enolase C-terminal domain-like"/>
    <property type="match status" value="1"/>
</dbReference>
<comment type="caution">
    <text evidence="12">The sequence shown here is derived from an EMBL/GenBank/DDBJ whole genome shotgun (WGS) entry which is preliminary data.</text>
</comment>
<dbReference type="InterPro" id="IPR018110">
    <property type="entry name" value="Mandel_Rmase/mucon_lact_enz_CS"/>
</dbReference>
<comment type="cofactor">
    <cofactor evidence="2">
        <name>Mg(2+)</name>
        <dbReference type="ChEBI" id="CHEBI:18420"/>
    </cofactor>
</comment>
<dbReference type="InterPro" id="IPR013342">
    <property type="entry name" value="Mandelate_racemase_C"/>
</dbReference>
<gene>
    <name evidence="12" type="ORF">EDS130_LOCUS29822</name>
</gene>
<dbReference type="CDD" id="cd03324">
    <property type="entry name" value="rTSbeta_L-fuconate_dehydratase"/>
    <property type="match status" value="1"/>
</dbReference>
<evidence type="ECO:0000256" key="4">
    <source>
        <dbReference type="ARBA" id="ARBA00022723"/>
    </source>
</evidence>
<dbReference type="InterPro" id="IPR036849">
    <property type="entry name" value="Enolase-like_C_sf"/>
</dbReference>
<evidence type="ECO:0000256" key="1">
    <source>
        <dbReference type="ARBA" id="ARBA00001737"/>
    </source>
</evidence>
<dbReference type="GO" id="GO:0050023">
    <property type="term" value="F:L-fuconate dehydratase activity"/>
    <property type="evidence" value="ECO:0007669"/>
    <property type="project" value="UniProtKB-EC"/>
</dbReference>
<keyword evidence="6" id="KW-0456">Lyase</keyword>
<evidence type="ECO:0000256" key="7">
    <source>
        <dbReference type="ARBA" id="ARBA00061144"/>
    </source>
</evidence>
<organism evidence="12 13">
    <name type="scientific">Adineta ricciae</name>
    <name type="common">Rotifer</name>
    <dbReference type="NCBI Taxonomy" id="249248"/>
    <lineage>
        <taxon>Eukaryota</taxon>
        <taxon>Metazoa</taxon>
        <taxon>Spiralia</taxon>
        <taxon>Gnathifera</taxon>
        <taxon>Rotifera</taxon>
        <taxon>Eurotatoria</taxon>
        <taxon>Bdelloidea</taxon>
        <taxon>Adinetida</taxon>
        <taxon>Adinetidae</taxon>
        <taxon>Adineta</taxon>
    </lineage>
</organism>
<dbReference type="GO" id="GO:0016052">
    <property type="term" value="P:carbohydrate catabolic process"/>
    <property type="evidence" value="ECO:0007669"/>
    <property type="project" value="InterPro"/>
</dbReference>
<dbReference type="AlphaFoldDB" id="A0A815CMF6"/>
<evidence type="ECO:0000256" key="9">
    <source>
        <dbReference type="ARBA" id="ARBA00078003"/>
    </source>
</evidence>
<dbReference type="GO" id="GO:0009063">
    <property type="term" value="P:amino acid catabolic process"/>
    <property type="evidence" value="ECO:0007669"/>
    <property type="project" value="InterPro"/>
</dbReference>
<dbReference type="OrthoDB" id="14161at2759"/>
<keyword evidence="4" id="KW-0479">Metal-binding</keyword>
<protein>
    <recommendedName>
        <fullName evidence="8">Mitochondrial enolase superfamily member 1</fullName>
        <ecNumber evidence="3">4.2.1.68</ecNumber>
    </recommendedName>
    <alternativeName>
        <fullName evidence="9">L-fuconate dehydratase</fullName>
    </alternativeName>
</protein>
<evidence type="ECO:0000259" key="11">
    <source>
        <dbReference type="SMART" id="SM00922"/>
    </source>
</evidence>